<dbReference type="GO" id="GO:0032436">
    <property type="term" value="P:positive regulation of proteasomal ubiquitin-dependent protein catabolic process"/>
    <property type="evidence" value="ECO:0007669"/>
    <property type="project" value="UniProtKB-ARBA"/>
</dbReference>
<evidence type="ECO:0000256" key="10">
    <source>
        <dbReference type="RuleBase" id="RU369009"/>
    </source>
</evidence>
<dbReference type="Gene3D" id="2.30.30.40">
    <property type="entry name" value="SH3 Domains"/>
    <property type="match status" value="1"/>
</dbReference>
<dbReference type="PROSITE" id="PS51416">
    <property type="entry name" value="MIB_HERC2"/>
    <property type="match status" value="1"/>
</dbReference>
<evidence type="ECO:0000256" key="2">
    <source>
        <dbReference type="ARBA" id="ARBA00004906"/>
    </source>
</evidence>
<feature type="region of interest" description="Disordered" evidence="11">
    <location>
        <begin position="251"/>
        <end position="300"/>
    </location>
</feature>
<feature type="compositionally biased region" description="Polar residues" evidence="11">
    <location>
        <begin position="2063"/>
        <end position="2072"/>
    </location>
</feature>
<keyword evidence="5" id="KW-0677">Repeat</keyword>
<evidence type="ECO:0000313" key="14">
    <source>
        <dbReference type="EnsemblMetazoa" id="ENSAATROPP007097"/>
    </source>
</evidence>
<feature type="region of interest" description="Disordered" evidence="11">
    <location>
        <begin position="2471"/>
        <end position="2491"/>
    </location>
</feature>
<feature type="compositionally biased region" description="Basic residues" evidence="11">
    <location>
        <begin position="2043"/>
        <end position="2060"/>
    </location>
</feature>
<dbReference type="Pfam" id="PF06701">
    <property type="entry name" value="MIB_HERC2"/>
    <property type="match status" value="1"/>
</dbReference>
<dbReference type="FunFam" id="1.25.10.10:FF:000051">
    <property type="entry name" value="E3 ubiquitin-protein ligase HECTD1 isoform X1"/>
    <property type="match status" value="1"/>
</dbReference>
<reference evidence="14" key="1">
    <citation type="submission" date="2024-04" db="UniProtKB">
        <authorList>
            <consortium name="EnsemblMetazoa"/>
        </authorList>
    </citation>
    <scope>IDENTIFICATION</scope>
    <source>
        <strain evidence="14">EBRO</strain>
    </source>
</reference>
<dbReference type="PANTHER" id="PTHR45670:SF1">
    <property type="entry name" value="E3 UBIQUITIN-PROTEIN LIGASE HECTD1"/>
    <property type="match status" value="1"/>
</dbReference>
<feature type="region of interest" description="Disordered" evidence="11">
    <location>
        <begin position="1557"/>
        <end position="1633"/>
    </location>
</feature>
<feature type="active site" description="Glycyl thioester intermediate" evidence="9">
    <location>
        <position position="3129"/>
    </location>
</feature>
<evidence type="ECO:0000256" key="7">
    <source>
        <dbReference type="ARBA" id="ARBA00023043"/>
    </source>
</evidence>
<comment type="pathway">
    <text evidence="2 10">Protein modification; protein ubiquitination.</text>
</comment>
<dbReference type="CDD" id="cd00078">
    <property type="entry name" value="HECTc"/>
    <property type="match status" value="1"/>
</dbReference>
<dbReference type="Gene3D" id="1.25.40.20">
    <property type="entry name" value="Ankyrin repeat-containing domain"/>
    <property type="match status" value="1"/>
</dbReference>
<evidence type="ECO:0000256" key="11">
    <source>
        <dbReference type="SAM" id="MobiDB-lite"/>
    </source>
</evidence>
<dbReference type="SUPFAM" id="SSF49785">
    <property type="entry name" value="Galactose-binding domain-like"/>
    <property type="match status" value="1"/>
</dbReference>
<comment type="catalytic activity">
    <reaction evidence="1 10">
        <text>S-ubiquitinyl-[E2 ubiquitin-conjugating enzyme]-L-cysteine + [acceptor protein]-L-lysine = [E2 ubiquitin-conjugating enzyme]-L-cysteine + N(6)-ubiquitinyl-[acceptor protein]-L-lysine.</text>
        <dbReference type="EC" id="2.3.2.26"/>
    </reaction>
</comment>
<feature type="compositionally biased region" description="Pro residues" evidence="11">
    <location>
        <begin position="678"/>
        <end position="692"/>
    </location>
</feature>
<dbReference type="Pfam" id="PF12796">
    <property type="entry name" value="Ank_2"/>
    <property type="match status" value="1"/>
</dbReference>
<keyword evidence="15" id="KW-1185">Reference proteome</keyword>
<keyword evidence="6 9" id="KW-0833">Ubl conjugation pathway</keyword>
<feature type="region of interest" description="Disordered" evidence="11">
    <location>
        <begin position="2269"/>
        <end position="2292"/>
    </location>
</feature>
<dbReference type="PROSITE" id="PS50297">
    <property type="entry name" value="ANK_REP_REGION"/>
    <property type="match status" value="2"/>
</dbReference>
<feature type="region of interest" description="Disordered" evidence="11">
    <location>
        <begin position="2092"/>
        <end position="2125"/>
    </location>
</feature>
<organism evidence="14 15">
    <name type="scientific">Anopheles atroparvus</name>
    <name type="common">European mosquito</name>
    <dbReference type="NCBI Taxonomy" id="41427"/>
    <lineage>
        <taxon>Eukaryota</taxon>
        <taxon>Metazoa</taxon>
        <taxon>Ecdysozoa</taxon>
        <taxon>Arthropoda</taxon>
        <taxon>Hexapoda</taxon>
        <taxon>Insecta</taxon>
        <taxon>Pterygota</taxon>
        <taxon>Neoptera</taxon>
        <taxon>Endopterygota</taxon>
        <taxon>Diptera</taxon>
        <taxon>Nematocera</taxon>
        <taxon>Culicoidea</taxon>
        <taxon>Culicidae</taxon>
        <taxon>Anophelinae</taxon>
        <taxon>Anopheles</taxon>
    </lineage>
</organism>
<evidence type="ECO:0000256" key="6">
    <source>
        <dbReference type="ARBA" id="ARBA00022786"/>
    </source>
</evidence>
<dbReference type="PROSITE" id="PS50237">
    <property type="entry name" value="HECT"/>
    <property type="match status" value="1"/>
</dbReference>
<sequence length="3160" mass="341837">MGDVDPETLLEWLSMGQGDERDMQLIALEQLCMLLLMSDNVDRCFESCPPRTFLPALCKIFLDELAPENVLEVTARAITYYLDVSSECTRRIVAIDGAIRAICNRLEVADLESRTSRDLAEQCIKVLELICTREAGAVFEGGGLNCVLSFIRDSGSQIHKDTLHSAMAVVSRLCTKVEPQGVNVKTCVKSLSTLLQHEDPLVADGALKCFASVADRFTRKGVDPAPLAEYGLVKELLNRLGNAAGGPQISSGAATTISSSSNASAGSNSQQQQPESSPSTAQLSSSAPKSAQGAMEAGRSSQSIATTISLLSTLCRGSPSITHDLLRSNLPEAMERAFKGDERCVLDCMRLSDLILLFLFEGRQALGRVGCTQGQLAPRVKRADSSTERTHRQLIDCIRSKDTEALIESIESGGIDVNCMDDVGQTLLNWASAFGTLEMVEFLCDKGADVNKGQRSSSLHYAACFGRPGIAKVLLKHGANPDLRDEDGKTPLDKARERPDEGHREVASILQSPGEWMTAATRSDVKSGDSLQGEGEGEPRGDPEMAPVYLKFFLPTFCKTFQSTMLASVRRSSLGLIKKMIQYVQPDVLSKLCSSEGLQSYEQSLGTLLVEVIASVLDNEISYSWPALVAQPSPPMILTVPRISSNNNNFLTKHSCAERLSKFVQAKKQRRNSSSYIIPPPPPLLPLRPPPATIHDDGSKDEEEERIGFESNNSNSNANPRNRIQSNWSELSIADDEDGHLVVLTIIEELMSKTQNDFLDHFARLGVFSKVHALMGEPSFDGSDNNDVIKSSSDETKPSTVVEVASSSSAAEQGIALAATPSSAPPAVAVEDAKEILHGKAYHWRDWSICRGRDCLYVWSDSAALELSNGSNGWFRFILDGKLATMYSSGSPENGSDSSENRGEFLEKLQRARAAVRQGSMSQPILSSPSRARIAVGNWVLQSQKEHQLHINNSEGHQVTILQDELPGFIFESNRDTKHTFTAETTLGPDFAAGWINSKKKKLRCKIETQKYQVKNLARDLYNRYFKAAQAVPRGAVAKLSKIVHQIEIALEEQQSIPKTTLSVRSSQQQSAPSSNVGSTISWQEKLYNALTELVHLLNEDGVISAYEMHSSGLVQALVAVLSRNFWDLGINRNKANKYHKQRLSIFKKCMYGADAKSGKNTASILVQKLVAVLESIEKLPVYIYDSPGGSYGLQILTKRLSFRLERATCEQTLFDRTGRNLKMEPLATVGHLNKYLLKMVAKQWYDMERSSFLFLRKLKDAKPGSVQFHHQQDFDENGIIYFIGTNGKTSEWVNPAQYGLVTVTSSEGKQLPYGKLEDILSRDSISVNCHTKDNKKSWFAIDLGMYIIPTAYTLRHARGYGRSALRNWLFQLSKDGVQWVTVLTHTDDKSLAEPGSTFTWPIDCTTEGDQQGYRHVRIHQNGRNASGQTHYLSLSGFEIYGKVISVCEDMGKTAAKENEAKVRKERRQIRSQLKYITDGARVVRGVDWHWDDQDGNPPGEGTVTGEIHNGWIDVKWDHGIRNSYRMGAEGKYDLKLNIDGFLGVSYDLHNSASATAVSSGNNQLSSTANASSNQCETSGGVGGGGGGSSSKKKVYDKSLNVLTSRKSSSTPSLPEATTENRSSVASTEQATSADNLSWKQAVEVITENVLSSARSDLATVGSGGSSNDLSSSVLACTGSQNNNNLGGSGCGNSQDESVIVHLSLNERGNNLPDLSQINCSTSMLLSDLATITENLTLSEGDVKQQPGSEGTAAGGAASSNAEGTSGQQQFVSNIGGCVPVLMGSSSSSSSSSSTEENNKTNNINETNNKINLNSSVVAGASSANVNKSGQSSYLQSKLDVLDKMREGVDMLRNTTNDFLSAEFLAQSNLLSSVKIALPSVQPNVGASSTAGGEGAGTTIFVASTSTSTANPTIGNEQPQTTPSEKLDVKFNNTANAANVGVTVFKKVLNEAKSSSSSVAAVVEPSESRDATNNLKNNIVVVGTGGGEGVASGSSSSDIANAPGGLVASGIDGINVVPVLVGSSNPMSVSVPNLTSSGNGSNHHQHHHHHHHHHGQHHHNHPESVTLTNDSQGPPPGLLETFAAIARRRTSAGASNLNSSSTNNTVNNVSSNNNNSSSASSSQQTAAPINNQLISAGGGTTVVTGGIGGGGLQNNTSFFPRGPNSVTSLVKLALSSNFHTGLLSTAQSYPSLSSSSSSANNNATAVGGGGGGGGGGGVGGVGNNNNASNVGAGQVNPLNPALTMSLTSTSSDSEQVSLEDFLEQCRAPTLLGDLEDDEDIEDENDDDENEDEYEDVGSTLLQVMVSRNLLSFMDEDTLENRLAAAGKRKSWDDEFVLKRQFSALIPAFDPRPGRTNVNQTSDIEVPAPGNSSRNTVAASADSSTEPSSSNVGGADHGCQGSSTQSFPQPSLSLVLRGPNIIGVSDVEVELTHPDWTIFRAVQELMLQTTMPKPDKFRKIWQPTYTIVYREASPGSSSSLGGKEDFSSGGEEGRATPIISLFSQRSHGSTLSPSSPIAETTSMSVVGAAAGSVAASAMASIQHCSVEDVLQLLSQLNSINQSLSSAPTNNDKNLIPDVESNHLNPEVFMSKKITNKLQQQIQDPLVLSSGSLPKWCEEYNQSCPFLFPFETRQLYFSCTAFGASRSIVWLQSQRDVSMERQRAPGLSPRHTDQHEFRVGRLKHERVKVPRGEKLLDWAQQVMKVHCNRKSVLEVEFVGEEGTGLGPTLEFYALVAAELQRSDLGMWLCDDEEPKLIEDEIDLGEGSKPVGYYVRRSTGLFPAPLPQDAEICEFVSNYFWFLGVFLAKVLQDNRLVDLPLSNSFLQLLCHTRSIARGSSSASSVREMSCGKAGVGPTGCEDIMVSSIMSEESDRDRDMLVDSYQSKMAASDGAWYDGILSQENLQEIDPIRYEFLKELQEMVQQKQTIEQNDMLSSEEKLQQISELKLNTKTGCVALDDLALTFTYLPSSKNYGYVSADLIPNGSNIDVTINNVEEYCNLTIAFCLQEGIAKQLAAFHRGFCEVFSLNKLAAFTPDEIRKMLCGEQNPEWTREDIMTYTEPKLGYTKESPGFLRFVNVLMGMNGSERKAFLQFTTGCSSLPPGGLANLHPRLTVVRKVDAGEGSYPSVNTCVHYLKLPDYPNEQILRDRLLTATKEKGFHLN</sequence>
<dbReference type="SMART" id="SM00248">
    <property type="entry name" value="ANK"/>
    <property type="match status" value="3"/>
</dbReference>
<dbReference type="SUPFAM" id="SSF48371">
    <property type="entry name" value="ARM repeat"/>
    <property type="match status" value="1"/>
</dbReference>
<feature type="region of interest" description="Disordered" evidence="11">
    <location>
        <begin position="2348"/>
        <end position="2406"/>
    </location>
</feature>
<evidence type="ECO:0000256" key="5">
    <source>
        <dbReference type="ARBA" id="ARBA00022737"/>
    </source>
</evidence>
<feature type="compositionally biased region" description="Gly residues" evidence="11">
    <location>
        <begin position="1580"/>
        <end position="1589"/>
    </location>
</feature>
<feature type="compositionally biased region" description="Low complexity" evidence="11">
    <location>
        <begin position="1748"/>
        <end position="1767"/>
    </location>
</feature>
<accession>A0AAG5D709</accession>
<keyword evidence="4 10" id="KW-0808">Transferase</keyword>
<dbReference type="InterPro" id="IPR008979">
    <property type="entry name" value="Galactose-bd-like_sf"/>
</dbReference>
<feature type="region of interest" description="Disordered" evidence="11">
    <location>
        <begin position="1784"/>
        <end position="1809"/>
    </location>
</feature>
<dbReference type="FunFam" id="2.30.30.40:FF:000085">
    <property type="entry name" value="E3 ubiquitin-protein ligase HECTD1 isoform X1"/>
    <property type="match status" value="1"/>
</dbReference>
<comment type="function">
    <text evidence="10">E3 ubiquitin-protein ligase which accepts ubiquitin from an E2 ubiquitin-conjugating enzyme in the form of a thioester and then directly transfers the ubiquitin to targeted substrates.</text>
</comment>
<dbReference type="FunFam" id="1.25.40.20:FF:000372">
    <property type="entry name" value="Putative hect e3 ubiquitin ligase"/>
    <property type="match status" value="1"/>
</dbReference>
<dbReference type="InterPro" id="IPR000569">
    <property type="entry name" value="HECT_dom"/>
</dbReference>
<dbReference type="PANTHER" id="PTHR45670">
    <property type="entry name" value="E3 UBIQUITIN-PROTEIN LIGASE TRIP12"/>
    <property type="match status" value="1"/>
</dbReference>
<feature type="region of interest" description="Disordered" evidence="11">
    <location>
        <begin position="521"/>
        <end position="543"/>
    </location>
</feature>
<evidence type="ECO:0000259" key="12">
    <source>
        <dbReference type="PROSITE" id="PS50237"/>
    </source>
</evidence>
<feature type="domain" description="MIB/HERC2" evidence="13">
    <location>
        <begin position="1469"/>
        <end position="1541"/>
    </location>
</feature>
<dbReference type="GO" id="GO:0016607">
    <property type="term" value="C:nuclear speck"/>
    <property type="evidence" value="ECO:0007669"/>
    <property type="project" value="TreeGrafter"/>
</dbReference>
<feature type="region of interest" description="Disordered" evidence="11">
    <location>
        <begin position="1741"/>
        <end position="1768"/>
    </location>
</feature>
<dbReference type="GO" id="GO:0046872">
    <property type="term" value="F:metal ion binding"/>
    <property type="evidence" value="ECO:0007669"/>
    <property type="project" value="InterPro"/>
</dbReference>
<dbReference type="Gene3D" id="3.30.2160.10">
    <property type="entry name" value="Hect, E3 ligase catalytic domain"/>
    <property type="match status" value="1"/>
</dbReference>
<feature type="region of interest" description="Disordered" evidence="11">
    <location>
        <begin position="2028"/>
        <end position="2078"/>
    </location>
</feature>
<dbReference type="InterPro" id="IPR016024">
    <property type="entry name" value="ARM-type_fold"/>
</dbReference>
<dbReference type="FunFam" id="2.60.120.260:FF:000014">
    <property type="entry name" value="E3 ubiquitin-protein ligase HECTD1 isoform X1"/>
    <property type="match status" value="1"/>
</dbReference>
<dbReference type="SMART" id="SM00119">
    <property type="entry name" value="HECTc"/>
    <property type="match status" value="1"/>
</dbReference>
<comment type="similarity">
    <text evidence="3 10">Belongs to the UPL family. K-HECT subfamily.</text>
</comment>
<dbReference type="Proteomes" id="UP000075880">
    <property type="component" value="Unassembled WGS sequence"/>
</dbReference>
<dbReference type="InterPro" id="IPR035983">
    <property type="entry name" value="Hect_E3_ubiquitin_ligase"/>
</dbReference>
<evidence type="ECO:0000256" key="9">
    <source>
        <dbReference type="PROSITE-ProRule" id="PRU00104"/>
    </source>
</evidence>
<dbReference type="EnsemblMetazoa" id="ENSAATROPT007909">
    <property type="protein sequence ID" value="ENSAATROPP007097"/>
    <property type="gene ID" value="ENSAATROPG006458"/>
</dbReference>
<keyword evidence="7 8" id="KW-0040">ANK repeat</keyword>
<dbReference type="InterPro" id="IPR012919">
    <property type="entry name" value="SUN_dom"/>
</dbReference>
<dbReference type="InterPro" id="IPR037252">
    <property type="entry name" value="Mib_Herc2_sf"/>
</dbReference>
<dbReference type="Gene3D" id="2.60.120.260">
    <property type="entry name" value="Galactose-binding domain-like"/>
    <property type="match status" value="1"/>
</dbReference>
<dbReference type="SUPFAM" id="SSF56204">
    <property type="entry name" value="Hect, E3 ligase catalytic domain"/>
    <property type="match status" value="1"/>
</dbReference>
<dbReference type="FunFam" id="3.30.2410.10:FF:000007">
    <property type="entry name" value="Putative E3 ubiquitin-protein ligase HECTD1"/>
    <property type="match status" value="1"/>
</dbReference>
<feature type="region of interest" description="Disordered" evidence="11">
    <location>
        <begin position="666"/>
        <end position="723"/>
    </location>
</feature>
<feature type="compositionally biased region" description="Basic and acidic residues" evidence="11">
    <location>
        <begin position="482"/>
        <end position="506"/>
    </location>
</feature>
<dbReference type="SUPFAM" id="SSF159034">
    <property type="entry name" value="Mib/herc2 domain-like"/>
    <property type="match status" value="1"/>
</dbReference>
<feature type="compositionally biased region" description="Acidic residues" evidence="11">
    <location>
        <begin position="2273"/>
        <end position="2292"/>
    </location>
</feature>
<dbReference type="SUPFAM" id="SSF48403">
    <property type="entry name" value="Ankyrin repeat"/>
    <property type="match status" value="1"/>
</dbReference>
<dbReference type="InterPro" id="IPR010606">
    <property type="entry name" value="Mib_Herc2"/>
</dbReference>
<dbReference type="GO" id="GO:0061630">
    <property type="term" value="F:ubiquitin protein ligase activity"/>
    <property type="evidence" value="ECO:0007669"/>
    <property type="project" value="UniProtKB-UniRule"/>
</dbReference>
<dbReference type="InterPro" id="IPR036770">
    <property type="entry name" value="Ankyrin_rpt-contain_sf"/>
</dbReference>
<feature type="compositionally biased region" description="Polar residues" evidence="11">
    <location>
        <begin position="1557"/>
        <end position="1578"/>
    </location>
</feature>
<dbReference type="Gene3D" id="3.90.1750.10">
    <property type="entry name" value="Hect, E3 ligase catalytic domains"/>
    <property type="match status" value="2"/>
</dbReference>
<evidence type="ECO:0000256" key="8">
    <source>
        <dbReference type="PROSITE-ProRule" id="PRU00023"/>
    </source>
</evidence>
<dbReference type="PROSITE" id="PS50088">
    <property type="entry name" value="ANK_REPEAT"/>
    <property type="match status" value="2"/>
</dbReference>
<feature type="compositionally biased region" description="Low complexity" evidence="11">
    <location>
        <begin position="1785"/>
        <end position="1809"/>
    </location>
</feature>
<feature type="compositionally biased region" description="Low complexity" evidence="11">
    <location>
        <begin position="2094"/>
        <end position="2122"/>
    </location>
</feature>
<evidence type="ECO:0000259" key="13">
    <source>
        <dbReference type="PROSITE" id="PS51416"/>
    </source>
</evidence>
<dbReference type="InterPro" id="IPR045322">
    <property type="entry name" value="HECTD1/TRIP12-like"/>
</dbReference>
<dbReference type="GO" id="GO:0043161">
    <property type="term" value="P:proteasome-mediated ubiquitin-dependent protein catabolic process"/>
    <property type="evidence" value="ECO:0007669"/>
    <property type="project" value="TreeGrafter"/>
</dbReference>
<feature type="domain" description="HECT" evidence="12">
    <location>
        <begin position="2707"/>
        <end position="3160"/>
    </location>
</feature>
<feature type="repeat" description="ANK" evidence="8">
    <location>
        <begin position="454"/>
        <end position="486"/>
    </location>
</feature>
<protein>
    <recommendedName>
        <fullName evidence="10">E3 ubiquitin-protein ligase</fullName>
        <ecNumber evidence="10">2.3.2.26</ecNumber>
    </recommendedName>
</protein>
<dbReference type="InterPro" id="IPR011989">
    <property type="entry name" value="ARM-like"/>
</dbReference>
<feature type="compositionally biased region" description="Basic and acidic residues" evidence="11">
    <location>
        <begin position="2481"/>
        <end position="2491"/>
    </location>
</feature>
<dbReference type="EC" id="2.3.2.26" evidence="10"/>
<evidence type="ECO:0000256" key="4">
    <source>
        <dbReference type="ARBA" id="ARBA00022679"/>
    </source>
</evidence>
<feature type="compositionally biased region" description="Low complexity" evidence="11">
    <location>
        <begin position="2377"/>
        <end position="2389"/>
    </location>
</feature>
<evidence type="ECO:0000256" key="1">
    <source>
        <dbReference type="ARBA" id="ARBA00000885"/>
    </source>
</evidence>
<dbReference type="Pfam" id="PF07738">
    <property type="entry name" value="Sad1_UNC"/>
    <property type="match status" value="1"/>
</dbReference>
<dbReference type="Pfam" id="PF00632">
    <property type="entry name" value="HECT"/>
    <property type="match status" value="1"/>
</dbReference>
<evidence type="ECO:0000256" key="3">
    <source>
        <dbReference type="ARBA" id="ARBA00006331"/>
    </source>
</evidence>
<feature type="region of interest" description="Disordered" evidence="11">
    <location>
        <begin position="480"/>
        <end position="509"/>
    </location>
</feature>
<dbReference type="InterPro" id="IPR002110">
    <property type="entry name" value="Ankyrin_rpt"/>
</dbReference>
<dbReference type="Gene3D" id="3.30.2410.10">
    <property type="entry name" value="Hect, E3 ligase catalytic domain"/>
    <property type="match status" value="1"/>
</dbReference>
<proteinExistence type="inferred from homology"/>
<feature type="compositionally biased region" description="Polar residues" evidence="11">
    <location>
        <begin position="1601"/>
        <end position="1633"/>
    </location>
</feature>
<feature type="compositionally biased region" description="Low complexity" evidence="11">
    <location>
        <begin position="251"/>
        <end position="288"/>
    </location>
</feature>
<dbReference type="FunFam" id="3.90.1750.10:FF:000033">
    <property type="entry name" value="E3 ubiquitin-protein ligase hecd-1"/>
    <property type="match status" value="1"/>
</dbReference>
<dbReference type="GO" id="GO:0009968">
    <property type="term" value="P:negative regulation of signal transduction"/>
    <property type="evidence" value="ECO:0007669"/>
    <property type="project" value="UniProtKB-ARBA"/>
</dbReference>
<dbReference type="FunFam" id="3.30.2160.10:FF:000022">
    <property type="entry name" value="E3 ubiquitin-protein ligase HECTD1"/>
    <property type="match status" value="1"/>
</dbReference>
<evidence type="ECO:0000313" key="15">
    <source>
        <dbReference type="Proteomes" id="UP000075880"/>
    </source>
</evidence>
<name>A0AAG5D709_ANOAO</name>
<feature type="repeat" description="ANK" evidence="8">
    <location>
        <begin position="423"/>
        <end position="455"/>
    </location>
</feature>
<dbReference type="GO" id="GO:0070534">
    <property type="term" value="P:protein K63-linked ubiquitination"/>
    <property type="evidence" value="ECO:0007669"/>
    <property type="project" value="TreeGrafter"/>
</dbReference>
<dbReference type="Gene3D" id="1.25.10.10">
    <property type="entry name" value="Leucine-rich Repeat Variant"/>
    <property type="match status" value="1"/>
</dbReference>
<dbReference type="FunFam" id="3.90.1750.10:FF:000044">
    <property type="entry name" value="E3 ubiquitin-protein ligase Ufd4"/>
    <property type="match status" value="1"/>
</dbReference>